<dbReference type="PANTHER" id="PTHR32347:SF23">
    <property type="entry name" value="BLL5650 PROTEIN"/>
    <property type="match status" value="1"/>
</dbReference>
<dbReference type="RefSeq" id="WP_208468144.1">
    <property type="nucleotide sequence ID" value="NZ_JAGFNS010000009.1"/>
</dbReference>
<keyword evidence="5" id="KW-1185">Reference proteome</keyword>
<evidence type="ECO:0000259" key="3">
    <source>
        <dbReference type="Pfam" id="PF25989"/>
    </source>
</evidence>
<dbReference type="Gene3D" id="2.40.30.170">
    <property type="match status" value="1"/>
</dbReference>
<gene>
    <name evidence="4" type="ORF">J5X75_15750</name>
</gene>
<organism evidence="4 5">
    <name type="scientific">Actinoplanes flavus</name>
    <dbReference type="NCBI Taxonomy" id="2820290"/>
    <lineage>
        <taxon>Bacteria</taxon>
        <taxon>Bacillati</taxon>
        <taxon>Actinomycetota</taxon>
        <taxon>Actinomycetes</taxon>
        <taxon>Micromonosporales</taxon>
        <taxon>Micromonosporaceae</taxon>
        <taxon>Actinoplanes</taxon>
    </lineage>
</organism>
<dbReference type="EMBL" id="JAGFNS010000009">
    <property type="protein sequence ID" value="MBO3738982.1"/>
    <property type="molecule type" value="Genomic_DNA"/>
</dbReference>
<evidence type="ECO:0000256" key="2">
    <source>
        <dbReference type="ARBA" id="ARBA00023054"/>
    </source>
</evidence>
<evidence type="ECO:0000256" key="1">
    <source>
        <dbReference type="ARBA" id="ARBA00004196"/>
    </source>
</evidence>
<accession>A0ABS3UJM5</accession>
<dbReference type="PANTHER" id="PTHR32347">
    <property type="entry name" value="EFFLUX SYSTEM COMPONENT YKNX-RELATED"/>
    <property type="match status" value="1"/>
</dbReference>
<feature type="domain" description="YknX-like C-terminal permuted SH3-like" evidence="3">
    <location>
        <begin position="393"/>
        <end position="458"/>
    </location>
</feature>
<dbReference type="InterPro" id="IPR050465">
    <property type="entry name" value="UPF0194_transport"/>
</dbReference>
<reference evidence="4 5" key="1">
    <citation type="submission" date="2021-03" db="EMBL/GenBank/DDBJ databases">
        <title>Actinoplanes flavus sp. nov., a novel actinomycete isolated from Coconut Palm rhizosphere soil.</title>
        <authorList>
            <person name="Luo X."/>
        </authorList>
    </citation>
    <scope>NUCLEOTIDE SEQUENCE [LARGE SCALE GENOMIC DNA]</scope>
    <source>
        <strain evidence="4 5">NEAU-H7</strain>
    </source>
</reference>
<dbReference type="SUPFAM" id="SSF51230">
    <property type="entry name" value="Single hybrid motif"/>
    <property type="match status" value="1"/>
</dbReference>
<protein>
    <submittedName>
        <fullName evidence="4">HlyD family efflux transporter periplasmic adaptor subunit</fullName>
    </submittedName>
</protein>
<dbReference type="InterPro" id="IPR011053">
    <property type="entry name" value="Single_hybrid_motif"/>
</dbReference>
<proteinExistence type="predicted"/>
<sequence>MFGGKPVARSRHRVASVSRARSRAVIMLLGVLLLSQTGASCDDEASAVRLGSAEVGTVDEIVEAPGTVTARTAATLTAPAAGTLRELRAEPGERVAKGDVLAVIESPELERRRDAAREALDQAPSGGSVPVGGTAEFTAVRKRTDRQAAAAFEQARDAAGQIADPRARAALLHQVDAAEKQYETASAASAAALRSVQRGVASLGRAMGSLAAAQRMQAEQAYQLADAAVDALTLKAPVAGVVQYGGPAPASGSGSLAGLLESGQVPSTAGMVSSGVDAAVPEGGYVAAGTPVITVVDTGRLGLSAEVDETDVLLVEEGVKAEVELDAAPGARYPATVRAVDLLPTTSARGGVSYRVRLELAEGDYPDSGEAAPVPRPGMSAVIRLKVRQAAGAVTVPASAVVAADGRDTVWTVRDGRYAAVPVRLGVQGEDIVQILSGVGAGERVVIAGADQVSAGDEAP</sequence>
<dbReference type="PRINTS" id="PR01490">
    <property type="entry name" value="RTXTOXIND"/>
</dbReference>
<comment type="caution">
    <text evidence="4">The sequence shown here is derived from an EMBL/GenBank/DDBJ whole genome shotgun (WGS) entry which is preliminary data.</text>
</comment>
<evidence type="ECO:0000313" key="5">
    <source>
        <dbReference type="Proteomes" id="UP000679690"/>
    </source>
</evidence>
<dbReference type="Pfam" id="PF25989">
    <property type="entry name" value="YknX_C"/>
    <property type="match status" value="1"/>
</dbReference>
<dbReference type="Proteomes" id="UP000679690">
    <property type="component" value="Unassembled WGS sequence"/>
</dbReference>
<name>A0ABS3UJM5_9ACTN</name>
<keyword evidence="2" id="KW-0175">Coiled coil</keyword>
<comment type="subcellular location">
    <subcellularLocation>
        <location evidence="1">Cell envelope</location>
    </subcellularLocation>
</comment>
<dbReference type="InterPro" id="IPR058637">
    <property type="entry name" value="YknX-like_C"/>
</dbReference>
<dbReference type="Gene3D" id="2.40.50.100">
    <property type="match status" value="1"/>
</dbReference>
<dbReference type="Gene3D" id="2.40.420.20">
    <property type="match status" value="1"/>
</dbReference>
<evidence type="ECO:0000313" key="4">
    <source>
        <dbReference type="EMBL" id="MBO3738982.1"/>
    </source>
</evidence>